<dbReference type="AlphaFoldDB" id="A0A8H5FA55"/>
<reference evidence="3 4" key="1">
    <citation type="journal article" date="2020" name="ISME J.">
        <title>Uncovering the hidden diversity of litter-decomposition mechanisms in mushroom-forming fungi.</title>
        <authorList>
            <person name="Floudas D."/>
            <person name="Bentzer J."/>
            <person name="Ahren D."/>
            <person name="Johansson T."/>
            <person name="Persson P."/>
            <person name="Tunlid A."/>
        </authorList>
    </citation>
    <scope>NUCLEOTIDE SEQUENCE [LARGE SCALE GENOMIC DNA]</scope>
    <source>
        <strain evidence="3 4">CBS 101986</strain>
    </source>
</reference>
<accession>A0A8H5FA55</accession>
<dbReference type="Proteomes" id="UP000567179">
    <property type="component" value="Unassembled WGS sequence"/>
</dbReference>
<keyword evidence="4" id="KW-1185">Reference proteome</keyword>
<evidence type="ECO:0000313" key="3">
    <source>
        <dbReference type="EMBL" id="KAF5328828.1"/>
    </source>
</evidence>
<evidence type="ECO:0008006" key="5">
    <source>
        <dbReference type="Google" id="ProtNLM"/>
    </source>
</evidence>
<comment type="caution">
    <text evidence="3">The sequence shown here is derived from an EMBL/GenBank/DDBJ whole genome shotgun (WGS) entry which is preliminary data.</text>
</comment>
<dbReference type="Pfam" id="PF10164">
    <property type="entry name" value="BRI3"/>
    <property type="match status" value="1"/>
</dbReference>
<keyword evidence="2" id="KW-1133">Transmembrane helix</keyword>
<feature type="compositionally biased region" description="Polar residues" evidence="1">
    <location>
        <begin position="8"/>
        <end position="17"/>
    </location>
</feature>
<dbReference type="InterPro" id="IPR019317">
    <property type="entry name" value="BRI3"/>
</dbReference>
<proteinExistence type="predicted"/>
<evidence type="ECO:0000313" key="4">
    <source>
        <dbReference type="Proteomes" id="UP000567179"/>
    </source>
</evidence>
<gene>
    <name evidence="3" type="ORF">D9619_011682</name>
</gene>
<feature type="transmembrane region" description="Helical" evidence="2">
    <location>
        <begin position="109"/>
        <end position="130"/>
    </location>
</feature>
<dbReference type="OrthoDB" id="2564984at2759"/>
<sequence length="149" mass="16193">MDHDQKQPLLQSNSTSPEGPPAYDYGTQPPVDKPTQPQVACHESTQVLIVRCDSAGPSGQYTMQPSAIPAPTVFNYVNARTGETVVSLLPPNHPEMICIQTGHEKETQYGLLGVLAAIIWFPLGIGLCLLDRRVKCKRCGMMIQDGVCS</sequence>
<protein>
    <recommendedName>
        <fullName evidence="5">Brain protein I3</fullName>
    </recommendedName>
</protein>
<organism evidence="3 4">
    <name type="scientific">Psilocybe cf. subviscida</name>
    <dbReference type="NCBI Taxonomy" id="2480587"/>
    <lineage>
        <taxon>Eukaryota</taxon>
        <taxon>Fungi</taxon>
        <taxon>Dikarya</taxon>
        <taxon>Basidiomycota</taxon>
        <taxon>Agaricomycotina</taxon>
        <taxon>Agaricomycetes</taxon>
        <taxon>Agaricomycetidae</taxon>
        <taxon>Agaricales</taxon>
        <taxon>Agaricineae</taxon>
        <taxon>Strophariaceae</taxon>
        <taxon>Psilocybe</taxon>
    </lineage>
</organism>
<name>A0A8H5FA55_9AGAR</name>
<feature type="region of interest" description="Disordered" evidence="1">
    <location>
        <begin position="1"/>
        <end position="37"/>
    </location>
</feature>
<dbReference type="EMBL" id="JAACJJ010000003">
    <property type="protein sequence ID" value="KAF5328828.1"/>
    <property type="molecule type" value="Genomic_DNA"/>
</dbReference>
<keyword evidence="2" id="KW-0472">Membrane</keyword>
<evidence type="ECO:0000256" key="2">
    <source>
        <dbReference type="SAM" id="Phobius"/>
    </source>
</evidence>
<keyword evidence="2" id="KW-0812">Transmembrane</keyword>
<evidence type="ECO:0000256" key="1">
    <source>
        <dbReference type="SAM" id="MobiDB-lite"/>
    </source>
</evidence>